<proteinExistence type="predicted"/>
<organism evidence="1 2">
    <name type="scientific">Entomophthora muscae</name>
    <dbReference type="NCBI Taxonomy" id="34485"/>
    <lineage>
        <taxon>Eukaryota</taxon>
        <taxon>Fungi</taxon>
        <taxon>Fungi incertae sedis</taxon>
        <taxon>Zoopagomycota</taxon>
        <taxon>Entomophthoromycotina</taxon>
        <taxon>Entomophthoromycetes</taxon>
        <taxon>Entomophthorales</taxon>
        <taxon>Entomophthoraceae</taxon>
        <taxon>Entomophthora</taxon>
    </lineage>
</organism>
<accession>A0ACC2TRN4</accession>
<reference evidence="1" key="1">
    <citation type="submission" date="2022-04" db="EMBL/GenBank/DDBJ databases">
        <title>Genome of the entomopathogenic fungus Entomophthora muscae.</title>
        <authorList>
            <person name="Elya C."/>
            <person name="Lovett B.R."/>
            <person name="Lee E."/>
            <person name="Macias A.M."/>
            <person name="Hajek A.E."/>
            <person name="De Bivort B.L."/>
            <person name="Kasson M.T."/>
            <person name="De Fine Licht H.H."/>
            <person name="Stajich J.E."/>
        </authorList>
    </citation>
    <scope>NUCLEOTIDE SEQUENCE</scope>
    <source>
        <strain evidence="1">Berkeley</strain>
    </source>
</reference>
<sequence length="976" mass="109084">MTSLKSPNGYRVSRNPKNLKVYSMYTIVPHPQADTQNANEPPRYFKNEFTLDELAKFGYESISSYDNNIFIGTGNGFLVLLSASGDERSENGPRLKFLKSAQLSPGKRIEEILVHRAQKKLLVLSDSVLRFYNFELEPLEGHPPIKGVRDFSLDMRSSDKEAGLLMVARRRYILHFLLGRQLVLRKEFPWPEPIVSICTNSTTVCIADASVYSLMDIRNGQTTRLFCPPFSRVRTSVTVKPSIVSVDDEEFLVTSPAGEYGAMGMFVSSLGDAVRGTITWKSYPRRVVFEFPFALALTTGFIEVHNIMTQALVQVVAVGNSVQSLVDNAGLWRRLPQLDAQLNTSEDQDISTIPCSVLIYGRSWVGCLSLESILLQIDHLLEANQAEAAVLATEDASAMVSEQSAHYRRMSRELRHAYQKCGLFYLSQTLLEDALLLLQRGRLDPRVLIGFFPEFRSSPSFAEYMETLNVSIDPGILNFAIEMDSVQSIVKKSIYQPQEPSPAQDSAAIALTSNITDMLRKYLVEYKARSAGRSALLDQLVAVDTTLLILLARDDPPALTSLLASENFCDLESCLGYFRSQKNLYAESLIYKAQGNAKEVFEIWMRVYDAGDSAVTLDAVAEYLVKQEDFDLVSKVAQWLVEKDPDTAAITLAKLPDPVFDGLGHSKMLQLLQSNGTPKSAKGSALFLEKLVFERGSQDPSIHLQLARAYLGSFENGSRPTSHQTQLEQIDHSFLVARTIRPQCTYMDFLNARNDRISSLRKKLVAFLLRSTCLPPSDMLSLLEEGPPLLLERAIVCSKLRLHRRALELLVQIQDFSGAELYCNNGGSFASPLPKDPELFKALLSLYLEGEDEQTMMEQAQSLLGLHYHHFHALEVLELLPVHWSADLFAPFFIAHLKTITCQKLEQQILKSLFISENIQVNSYLASTRSTATPVLIESTTLCDGCSLPLGSVEVVAASKPRGLYHSTCWYKVNQP</sequence>
<evidence type="ECO:0000313" key="2">
    <source>
        <dbReference type="Proteomes" id="UP001165960"/>
    </source>
</evidence>
<name>A0ACC2TRN4_9FUNG</name>
<keyword evidence="2" id="KW-1185">Reference proteome</keyword>
<comment type="caution">
    <text evidence="1">The sequence shown here is derived from an EMBL/GenBank/DDBJ whole genome shotgun (WGS) entry which is preliminary data.</text>
</comment>
<dbReference type="Proteomes" id="UP001165960">
    <property type="component" value="Unassembled WGS sequence"/>
</dbReference>
<protein>
    <submittedName>
        <fullName evidence="1">Uncharacterized protein</fullName>
    </submittedName>
</protein>
<evidence type="ECO:0000313" key="1">
    <source>
        <dbReference type="EMBL" id="KAJ9077323.1"/>
    </source>
</evidence>
<gene>
    <name evidence="1" type="ORF">DSO57_1017808</name>
</gene>
<dbReference type="EMBL" id="QTSX02002205">
    <property type="protein sequence ID" value="KAJ9077323.1"/>
    <property type="molecule type" value="Genomic_DNA"/>
</dbReference>